<protein>
    <submittedName>
        <fullName evidence="1">Uncharacterized protein</fullName>
    </submittedName>
</protein>
<gene>
    <name evidence="1" type="ORF">L6164_021028</name>
</gene>
<organism evidence="1 2">
    <name type="scientific">Bauhinia variegata</name>
    <name type="common">Purple orchid tree</name>
    <name type="synonym">Phanera variegata</name>
    <dbReference type="NCBI Taxonomy" id="167791"/>
    <lineage>
        <taxon>Eukaryota</taxon>
        <taxon>Viridiplantae</taxon>
        <taxon>Streptophyta</taxon>
        <taxon>Embryophyta</taxon>
        <taxon>Tracheophyta</taxon>
        <taxon>Spermatophyta</taxon>
        <taxon>Magnoliopsida</taxon>
        <taxon>eudicotyledons</taxon>
        <taxon>Gunneridae</taxon>
        <taxon>Pentapetalae</taxon>
        <taxon>rosids</taxon>
        <taxon>fabids</taxon>
        <taxon>Fabales</taxon>
        <taxon>Fabaceae</taxon>
        <taxon>Cercidoideae</taxon>
        <taxon>Cercideae</taxon>
        <taxon>Bauhiniinae</taxon>
        <taxon>Bauhinia</taxon>
    </lineage>
</organism>
<proteinExistence type="predicted"/>
<dbReference type="Proteomes" id="UP000828941">
    <property type="component" value="Chromosome 8"/>
</dbReference>
<accession>A0ACB9MWV2</accession>
<dbReference type="EMBL" id="CM039433">
    <property type="protein sequence ID" value="KAI4328693.1"/>
    <property type="molecule type" value="Genomic_DNA"/>
</dbReference>
<keyword evidence="2" id="KW-1185">Reference proteome</keyword>
<reference evidence="1 2" key="1">
    <citation type="journal article" date="2022" name="DNA Res.">
        <title>Chromosomal-level genome assembly of the orchid tree Bauhinia variegata (Leguminosae; Cercidoideae) supports the allotetraploid origin hypothesis of Bauhinia.</title>
        <authorList>
            <person name="Zhong Y."/>
            <person name="Chen Y."/>
            <person name="Zheng D."/>
            <person name="Pang J."/>
            <person name="Liu Y."/>
            <person name="Luo S."/>
            <person name="Meng S."/>
            <person name="Qian L."/>
            <person name="Wei D."/>
            <person name="Dai S."/>
            <person name="Zhou R."/>
        </authorList>
    </citation>
    <scope>NUCLEOTIDE SEQUENCE [LARGE SCALE GENOMIC DNA]</scope>
    <source>
        <strain evidence="1">BV-YZ2020</strain>
    </source>
</reference>
<comment type="caution">
    <text evidence="1">The sequence shown here is derived from an EMBL/GenBank/DDBJ whole genome shotgun (WGS) entry which is preliminary data.</text>
</comment>
<name>A0ACB9MWV2_BAUVA</name>
<sequence>MTFTLANLSTRTPISSLPPIHTANGIKMSITHVGDATTYNLYLPYTYFVPNLALNLISVGQLCDLGLNILFSSYGCQVMDPQTGQILRSGRKVGRLFELVSLRLPSKLISTATTPIFPLHQWHHRLGHVSTSKLSPLVSHDILSRAGITDSKIVSTPLELNAKLVPTDGVPLDDPTLDC</sequence>
<evidence type="ECO:0000313" key="1">
    <source>
        <dbReference type="EMBL" id="KAI4328693.1"/>
    </source>
</evidence>
<evidence type="ECO:0000313" key="2">
    <source>
        <dbReference type="Proteomes" id="UP000828941"/>
    </source>
</evidence>